<feature type="compositionally biased region" description="Basic and acidic residues" evidence="1">
    <location>
        <begin position="1"/>
        <end position="13"/>
    </location>
</feature>
<accession>A0A026VW52</accession>
<proteinExistence type="predicted"/>
<evidence type="ECO:0000313" key="3">
    <source>
        <dbReference type="Proteomes" id="UP000053097"/>
    </source>
</evidence>
<reference evidence="2 3" key="1">
    <citation type="journal article" date="2014" name="Curr. Biol.">
        <title>The genome of the clonal raider ant Cerapachys biroi.</title>
        <authorList>
            <person name="Oxley P.R."/>
            <person name="Ji L."/>
            <person name="Fetter-Pruneda I."/>
            <person name="McKenzie S.K."/>
            <person name="Li C."/>
            <person name="Hu H."/>
            <person name="Zhang G."/>
            <person name="Kronauer D.J."/>
        </authorList>
    </citation>
    <scope>NUCLEOTIDE SEQUENCE [LARGE SCALE GENOMIC DNA]</scope>
</reference>
<dbReference type="Proteomes" id="UP000053097">
    <property type="component" value="Unassembled WGS sequence"/>
</dbReference>
<organism evidence="2 3">
    <name type="scientific">Ooceraea biroi</name>
    <name type="common">Clonal raider ant</name>
    <name type="synonym">Cerapachys biroi</name>
    <dbReference type="NCBI Taxonomy" id="2015173"/>
    <lineage>
        <taxon>Eukaryota</taxon>
        <taxon>Metazoa</taxon>
        <taxon>Ecdysozoa</taxon>
        <taxon>Arthropoda</taxon>
        <taxon>Hexapoda</taxon>
        <taxon>Insecta</taxon>
        <taxon>Pterygota</taxon>
        <taxon>Neoptera</taxon>
        <taxon>Endopterygota</taxon>
        <taxon>Hymenoptera</taxon>
        <taxon>Apocrita</taxon>
        <taxon>Aculeata</taxon>
        <taxon>Formicoidea</taxon>
        <taxon>Formicidae</taxon>
        <taxon>Dorylinae</taxon>
        <taxon>Ooceraea</taxon>
    </lineage>
</organism>
<gene>
    <name evidence="2" type="ORF">X777_16711</name>
</gene>
<evidence type="ECO:0000313" key="2">
    <source>
        <dbReference type="EMBL" id="EZA47054.1"/>
    </source>
</evidence>
<feature type="region of interest" description="Disordered" evidence="1">
    <location>
        <begin position="1"/>
        <end position="49"/>
    </location>
</feature>
<protein>
    <submittedName>
        <fullName evidence="2">Uncharacterized protein</fullName>
    </submittedName>
</protein>
<sequence length="239" mass="27410">MKRTQGEEERKGESLVVGAAGREIDANRAAPDNEEEKGNKERKKRERKIPVKHARVTEGNTGGTTRRGQGETRRVARVYRELWLSPVSIARLLRRSSHVSTEKKKLLQRGRDARRRRLPLGLYRRYIEGRLSRMPATFFQSLHSVGGFARVRLPPRGCNPPAPLCLPLSGTHVSFAYFRHDLSFHGSSRRDESRKCVLRSYLFRRPNTSRIRPCNGLPNYRFLTNKLLASRNNISLIAV</sequence>
<feature type="compositionally biased region" description="Basic residues" evidence="1">
    <location>
        <begin position="40"/>
        <end position="49"/>
    </location>
</feature>
<evidence type="ECO:0000256" key="1">
    <source>
        <dbReference type="SAM" id="MobiDB-lite"/>
    </source>
</evidence>
<dbReference type="EMBL" id="KK107965">
    <property type="protein sequence ID" value="EZA47054.1"/>
    <property type="molecule type" value="Genomic_DNA"/>
</dbReference>
<keyword evidence="3" id="KW-1185">Reference proteome</keyword>
<name>A0A026VW52_OOCBI</name>
<dbReference type="AlphaFoldDB" id="A0A026VW52"/>